<keyword evidence="2 5" id="KW-0812">Transmembrane</keyword>
<dbReference type="GO" id="GO:0016020">
    <property type="term" value="C:membrane"/>
    <property type="evidence" value="ECO:0007669"/>
    <property type="project" value="UniProtKB-SubCell"/>
</dbReference>
<accession>A0A8B8QR36</accession>
<evidence type="ECO:0000256" key="2">
    <source>
        <dbReference type="ARBA" id="ARBA00022692"/>
    </source>
</evidence>
<dbReference type="InterPro" id="IPR004864">
    <property type="entry name" value="LEA_2"/>
</dbReference>
<dbReference type="GO" id="GO:0098542">
    <property type="term" value="P:defense response to other organism"/>
    <property type="evidence" value="ECO:0007669"/>
    <property type="project" value="InterPro"/>
</dbReference>
<feature type="domain" description="Late embryogenesis abundant protein LEA-2 subgroup" evidence="6">
    <location>
        <begin position="104"/>
        <end position="202"/>
    </location>
</feature>
<evidence type="ECO:0000313" key="7">
    <source>
        <dbReference type="Proteomes" id="UP000827889"/>
    </source>
</evidence>
<dbReference type="OrthoDB" id="1894389at2759"/>
<evidence type="ECO:0000313" key="8">
    <source>
        <dbReference type="RefSeq" id="XP_030549661.1"/>
    </source>
</evidence>
<dbReference type="Proteomes" id="UP000827889">
    <property type="component" value="Chromosome 3"/>
</dbReference>
<name>A0A8B8QR36_9MYRT</name>
<dbReference type="InterPro" id="IPR044839">
    <property type="entry name" value="NDR1-like"/>
</dbReference>
<keyword evidence="4 5" id="KW-0472">Membrane</keyword>
<keyword evidence="7" id="KW-1185">Reference proteome</keyword>
<dbReference type="PANTHER" id="PTHR31234:SF2">
    <property type="entry name" value="OS05G0199100 PROTEIN"/>
    <property type="match status" value="1"/>
</dbReference>
<feature type="transmembrane region" description="Helical" evidence="5">
    <location>
        <begin position="46"/>
        <end position="67"/>
    </location>
</feature>
<evidence type="ECO:0000259" key="6">
    <source>
        <dbReference type="Pfam" id="PF03168"/>
    </source>
</evidence>
<evidence type="ECO:0000256" key="1">
    <source>
        <dbReference type="ARBA" id="ARBA00004167"/>
    </source>
</evidence>
<evidence type="ECO:0000256" key="4">
    <source>
        <dbReference type="ARBA" id="ARBA00023136"/>
    </source>
</evidence>
<dbReference type="Pfam" id="PF03168">
    <property type="entry name" value="LEA_2"/>
    <property type="match status" value="1"/>
</dbReference>
<dbReference type="PANTHER" id="PTHR31234">
    <property type="entry name" value="LATE EMBRYOGENESIS ABUNDANT (LEA) HYDROXYPROLINE-RICH GLYCOPROTEIN FAMILY"/>
    <property type="match status" value="1"/>
</dbReference>
<reference evidence="8" key="1">
    <citation type="submission" date="2025-08" db="UniProtKB">
        <authorList>
            <consortium name="RefSeq"/>
        </authorList>
    </citation>
    <scope>IDENTIFICATION</scope>
    <source>
        <tissue evidence="8">Leaf</tissue>
    </source>
</reference>
<comment type="subcellular location">
    <subcellularLocation>
        <location evidence="1">Membrane</location>
        <topology evidence="1">Single-pass membrane protein</topology>
    </subcellularLocation>
</comment>
<gene>
    <name evidence="8" type="primary">LOC115754691</name>
</gene>
<dbReference type="AlphaFoldDB" id="A0A8B8QR36"/>
<dbReference type="Gene3D" id="2.60.40.1820">
    <property type="match status" value="1"/>
</dbReference>
<dbReference type="RefSeq" id="XP_030549661.1">
    <property type="nucleotide sequence ID" value="XM_030693801.2"/>
</dbReference>
<sequence>MSAENHQTRPLAPPKIYGRSDEELVPVFKPRPPSSSRGRCSSKCPVYFLAVVVVLAAIALVFSMIVLRPANPEFALRDVSVKFLNYTSDDQAPWLSARLAVRATLKNPNFGPFEFKSSNLTVSYYGTVVGEKALGDGTVWSRETRHVDVTVAVGPSRVAYLKNLSSDMGGKVLELTSYAKLSGRVHLIKIVKRRLTSVLNCTMSVGLSNRRVQDLKCR</sequence>
<dbReference type="KEGG" id="rarg:115754691"/>
<keyword evidence="3 5" id="KW-1133">Transmembrane helix</keyword>
<evidence type="ECO:0000256" key="3">
    <source>
        <dbReference type="ARBA" id="ARBA00022989"/>
    </source>
</evidence>
<proteinExistence type="predicted"/>
<organism evidence="7 8">
    <name type="scientific">Rhodamnia argentea</name>
    <dbReference type="NCBI Taxonomy" id="178133"/>
    <lineage>
        <taxon>Eukaryota</taxon>
        <taxon>Viridiplantae</taxon>
        <taxon>Streptophyta</taxon>
        <taxon>Embryophyta</taxon>
        <taxon>Tracheophyta</taxon>
        <taxon>Spermatophyta</taxon>
        <taxon>Magnoliopsida</taxon>
        <taxon>eudicotyledons</taxon>
        <taxon>Gunneridae</taxon>
        <taxon>Pentapetalae</taxon>
        <taxon>rosids</taxon>
        <taxon>malvids</taxon>
        <taxon>Myrtales</taxon>
        <taxon>Myrtaceae</taxon>
        <taxon>Myrtoideae</taxon>
        <taxon>Myrteae</taxon>
        <taxon>Australasian group</taxon>
        <taxon>Rhodamnia</taxon>
    </lineage>
</organism>
<evidence type="ECO:0000256" key="5">
    <source>
        <dbReference type="SAM" id="Phobius"/>
    </source>
</evidence>
<protein>
    <submittedName>
        <fullName evidence="8">Late embryogenesis abundant protein At1g64065-like</fullName>
    </submittedName>
</protein>
<dbReference type="GeneID" id="115754691"/>